<gene>
    <name evidence="2" type="ORF">GCM10008170_13120</name>
    <name evidence="3" type="ORF">JOD31_000213</name>
</gene>
<evidence type="ECO:0000313" key="5">
    <source>
        <dbReference type="Proteomes" id="UP001143400"/>
    </source>
</evidence>
<feature type="transmembrane region" description="Helical" evidence="1">
    <location>
        <begin position="34"/>
        <end position="54"/>
    </location>
</feature>
<organism evidence="2 5">
    <name type="scientific">Methylopila capsulata</name>
    <dbReference type="NCBI Taxonomy" id="61654"/>
    <lineage>
        <taxon>Bacteria</taxon>
        <taxon>Pseudomonadati</taxon>
        <taxon>Pseudomonadota</taxon>
        <taxon>Alphaproteobacteria</taxon>
        <taxon>Hyphomicrobiales</taxon>
        <taxon>Methylopilaceae</taxon>
        <taxon>Methylopila</taxon>
    </lineage>
</organism>
<dbReference type="EMBL" id="BSFF01000002">
    <property type="protein sequence ID" value="GLK55293.1"/>
    <property type="molecule type" value="Genomic_DNA"/>
</dbReference>
<name>A0A9W6IRR9_9HYPH</name>
<feature type="transmembrane region" description="Helical" evidence="1">
    <location>
        <begin position="165"/>
        <end position="189"/>
    </location>
</feature>
<dbReference type="RefSeq" id="WP_204948475.1">
    <property type="nucleotide sequence ID" value="NZ_BSFF01000002.1"/>
</dbReference>
<dbReference type="AlphaFoldDB" id="A0A9W6IRR9"/>
<dbReference type="EMBL" id="JAFBCY010000001">
    <property type="protein sequence ID" value="MBM7850001.1"/>
    <property type="molecule type" value="Genomic_DNA"/>
</dbReference>
<evidence type="ECO:0000313" key="3">
    <source>
        <dbReference type="EMBL" id="MBM7850001.1"/>
    </source>
</evidence>
<sequence length="293" mass="30450">MWTAISSVIALVLVAALNIGLLAAAGGELSPMAQVMTTALWALQAPVAAILVSARKKPEEGGVAVAPQIVTGESVAALVTVFSIGCFVAMQLGTFVFGGIVFLNDYLLASLCALGHADRCAQIAPDAAGSTYATILIGGGMFSILVGMIGFGVAGYRIGWRARRLGWLGAMLVPPIVIVLLFAENLVLLTFTSARDDSMLALLDPVTLALARAPLALAGLVTAGIGYGLSRRLNAPVRRYARSVAKASGRRPDPGALKSAFLAVLGFRPAEHELLVRRRQAPEAAPASLYNKS</sequence>
<evidence type="ECO:0000313" key="2">
    <source>
        <dbReference type="EMBL" id="GLK55293.1"/>
    </source>
</evidence>
<reference evidence="2" key="1">
    <citation type="journal article" date="2014" name="Int. J. Syst. Evol. Microbiol.">
        <title>Complete genome sequence of Corynebacterium casei LMG S-19264T (=DSM 44701T), isolated from a smear-ripened cheese.</title>
        <authorList>
            <consortium name="US DOE Joint Genome Institute (JGI-PGF)"/>
            <person name="Walter F."/>
            <person name="Albersmeier A."/>
            <person name="Kalinowski J."/>
            <person name="Ruckert C."/>
        </authorList>
    </citation>
    <scope>NUCLEOTIDE SEQUENCE</scope>
    <source>
        <strain evidence="2">VKM B-1606</strain>
    </source>
</reference>
<proteinExistence type="predicted"/>
<protein>
    <submittedName>
        <fullName evidence="2">Uncharacterized protein</fullName>
    </submittedName>
</protein>
<reference evidence="2" key="3">
    <citation type="submission" date="2023-01" db="EMBL/GenBank/DDBJ databases">
        <authorList>
            <person name="Sun Q."/>
            <person name="Evtushenko L."/>
        </authorList>
    </citation>
    <scope>NUCLEOTIDE SEQUENCE</scope>
    <source>
        <strain evidence="2">VKM B-1606</strain>
    </source>
</reference>
<evidence type="ECO:0000256" key="1">
    <source>
        <dbReference type="SAM" id="Phobius"/>
    </source>
</evidence>
<keyword evidence="1" id="KW-1133">Transmembrane helix</keyword>
<dbReference type="Proteomes" id="UP000758856">
    <property type="component" value="Unassembled WGS sequence"/>
</dbReference>
<reference evidence="3 4" key="2">
    <citation type="submission" date="2021-01" db="EMBL/GenBank/DDBJ databases">
        <title>Genomic Encyclopedia of Type Strains, Phase IV (KMG-IV): sequencing the most valuable type-strain genomes for metagenomic binning, comparative biology and taxonomic classification.</title>
        <authorList>
            <person name="Goeker M."/>
        </authorList>
    </citation>
    <scope>NUCLEOTIDE SEQUENCE [LARGE SCALE GENOMIC DNA]</scope>
    <source>
        <strain evidence="3 4">DSM 6130</strain>
    </source>
</reference>
<evidence type="ECO:0000313" key="4">
    <source>
        <dbReference type="Proteomes" id="UP000758856"/>
    </source>
</evidence>
<feature type="transmembrane region" description="Helical" evidence="1">
    <location>
        <begin position="209"/>
        <end position="229"/>
    </location>
</feature>
<feature type="transmembrane region" description="Helical" evidence="1">
    <location>
        <begin position="75"/>
        <end position="103"/>
    </location>
</feature>
<accession>A0A9W6IRR9</accession>
<feature type="transmembrane region" description="Helical" evidence="1">
    <location>
        <begin position="132"/>
        <end position="153"/>
    </location>
</feature>
<keyword evidence="4" id="KW-1185">Reference proteome</keyword>
<keyword evidence="1" id="KW-0812">Transmembrane</keyword>
<keyword evidence="1" id="KW-0472">Membrane</keyword>
<dbReference type="Proteomes" id="UP001143400">
    <property type="component" value="Unassembled WGS sequence"/>
</dbReference>
<comment type="caution">
    <text evidence="2">The sequence shown here is derived from an EMBL/GenBank/DDBJ whole genome shotgun (WGS) entry which is preliminary data.</text>
</comment>